<dbReference type="Gene3D" id="1.20.1170.10">
    <property type="match status" value="1"/>
</dbReference>
<dbReference type="SUPFAM" id="SSF58100">
    <property type="entry name" value="Bacterial hemolysins"/>
    <property type="match status" value="1"/>
</dbReference>
<dbReference type="EMBL" id="CP001322">
    <property type="protein sequence ID" value="ACL04453.1"/>
    <property type="molecule type" value="Genomic_DNA"/>
</dbReference>
<keyword evidence="1" id="KW-0175">Coiled coil</keyword>
<dbReference type="RefSeq" id="WP_015947523.1">
    <property type="nucleotide sequence ID" value="NC_011768.1"/>
</dbReference>
<keyword evidence="2" id="KW-0472">Membrane</keyword>
<dbReference type="Proteomes" id="UP000000739">
    <property type="component" value="Chromosome"/>
</dbReference>
<dbReference type="eggNOG" id="ENOG502Z8ZZ">
    <property type="taxonomic scope" value="Bacteria"/>
</dbReference>
<keyword evidence="2" id="KW-1133">Transmembrane helix</keyword>
<sequence>MTAHETPLTLAIRNNMSAVAQAATDYKTNVVNVNTYMNNVLSSSLPEVDPEPKDWQDYVNAWETASSDALTWVNQCMGRLLSVPQDVESYNPIINSLLTDAINQTNLLIKNPQNKAALAALTNDLAQIPVQLSLVETFISGAVQALQNFQDVLPDMATQLGNLSNLAVEDNKADQKQIQELTSKINDLQNDINSLTAAIVGLGIADASAIILGVIGSIVAFPEGLLSWLIFGPAVAVATTYIVLDAEKIKADKDEIDQYQKEMDQLTAACSVLASMSTMYGNLAAQSETIQDALKAILSAWQEMAADVAVAITDVQTAIADEKSANFQAVLKDLQGAQSEWQSADSLAASLVLDLQVNNAQLQIGMSQSTVGSTLQGGQVMDVIQYFNSIGLIAKAA</sequence>
<gene>
    <name evidence="3" type="ordered locus">Dalk_2761</name>
</gene>
<evidence type="ECO:0000313" key="4">
    <source>
        <dbReference type="Proteomes" id="UP000000739"/>
    </source>
</evidence>
<keyword evidence="4" id="KW-1185">Reference proteome</keyword>
<accession>B8FKT1</accession>
<name>B8FKT1_DESAL</name>
<keyword evidence="2" id="KW-0812">Transmembrane</keyword>
<evidence type="ECO:0008006" key="5">
    <source>
        <dbReference type="Google" id="ProtNLM"/>
    </source>
</evidence>
<proteinExistence type="predicted"/>
<reference evidence="3 4" key="1">
    <citation type="journal article" date="2012" name="Environ. Microbiol.">
        <title>The genome sequence of Desulfatibacillum alkenivorans AK-01: a blueprint for anaerobic alkane oxidation.</title>
        <authorList>
            <person name="Callaghan A.V."/>
            <person name="Morris B.E."/>
            <person name="Pereira I.A."/>
            <person name="McInerney M.J."/>
            <person name="Austin R.N."/>
            <person name="Groves J.T."/>
            <person name="Kukor J.J."/>
            <person name="Suflita J.M."/>
            <person name="Young L.Y."/>
            <person name="Zylstra G.J."/>
            <person name="Wawrik B."/>
        </authorList>
    </citation>
    <scope>NUCLEOTIDE SEQUENCE [LARGE SCALE GENOMIC DNA]</scope>
    <source>
        <strain evidence="3 4">AK-01</strain>
    </source>
</reference>
<evidence type="ECO:0000256" key="2">
    <source>
        <dbReference type="SAM" id="Phobius"/>
    </source>
</evidence>
<feature type="transmembrane region" description="Helical" evidence="2">
    <location>
        <begin position="225"/>
        <end position="244"/>
    </location>
</feature>
<dbReference type="CDD" id="cd21116">
    <property type="entry name" value="ClyA-like"/>
    <property type="match status" value="1"/>
</dbReference>
<evidence type="ECO:0000256" key="1">
    <source>
        <dbReference type="SAM" id="Coils"/>
    </source>
</evidence>
<dbReference type="AlphaFoldDB" id="B8FKT1"/>
<feature type="transmembrane region" description="Helical" evidence="2">
    <location>
        <begin position="195"/>
        <end position="219"/>
    </location>
</feature>
<organism evidence="3 4">
    <name type="scientific">Desulfatibacillum aliphaticivorans</name>
    <dbReference type="NCBI Taxonomy" id="218208"/>
    <lineage>
        <taxon>Bacteria</taxon>
        <taxon>Pseudomonadati</taxon>
        <taxon>Thermodesulfobacteriota</taxon>
        <taxon>Desulfobacteria</taxon>
        <taxon>Desulfobacterales</taxon>
        <taxon>Desulfatibacillaceae</taxon>
        <taxon>Desulfatibacillum</taxon>
    </lineage>
</organism>
<feature type="coiled-coil region" evidence="1">
    <location>
        <begin position="171"/>
        <end position="198"/>
    </location>
</feature>
<protein>
    <recommendedName>
        <fullName evidence="5">Enterotoxin (HBL)</fullName>
    </recommendedName>
</protein>
<dbReference type="KEGG" id="dal:Dalk_2761"/>
<evidence type="ECO:0000313" key="3">
    <source>
        <dbReference type="EMBL" id="ACL04453.1"/>
    </source>
</evidence>
<dbReference type="HOGENOM" id="CLU_675664_0_0_7"/>